<feature type="compositionally biased region" description="Polar residues" evidence="6">
    <location>
        <begin position="850"/>
        <end position="866"/>
    </location>
</feature>
<protein>
    <recommendedName>
        <fullName evidence="5">DNA polymerase</fullName>
        <ecNumber evidence="5">2.7.7.7</ecNumber>
    </recommendedName>
</protein>
<proteinExistence type="inferred from homology"/>
<keyword evidence="5" id="KW-0238">DNA-binding</keyword>
<feature type="domain" description="Zinc finger DNA-directed DNA polymerase family B alpha" evidence="9">
    <location>
        <begin position="1356"/>
        <end position="1526"/>
    </location>
</feature>
<sequence>MPRASRGANGKAAEALRRLAEARESGRRPSEDYELEEPERVYEAVDEDTYRSRRAEERHQVRSFIVKDRATFSGSSEDEDCLTYSEEESEGRTSARSRVRAGRQRSRERGSSATVARNLLKPTQTRFLGQPTVPGTLKIEQAALATSVASHGRVQSASSSGRRKSLVDELLAEQDEWAAGEERTFVASRARGNDSRPLDAQPNQHPTSGVISAPRRRRGAQDLLVESGPQIPLESRSDTDHDHEHDPRTPSTQEKSWTTLQAANASDSENDMEVNDVDADLLLDRVLELEAEYAHEATENGVTAVEGDLPGDRVPALTFFALDMQEILDKVFVFGRALLPETSSSTAVCVQVCGIEREIFFLPRMYVDCPDDEQATPRPYPILASEQEPRLAPISEGIAFSCVYEEVKSVLLARGITEFTARREERCFLTNQIDRRRAEVTSCLRVRYPAKYRALETALEGQTFSQIVGSRNSPLENFILERCVPGPCWVQVSNASRVTGISSCRWSLNVDSPAQFRVLAAEEIPASQPPGLRVLTFSLRTIAEASPTSFEIAIICATVFDNVPTNRNLGETPHPSMQFGIVRPPAHEAFPFGFERMISGRRILRERNELAMIERFLREINQLDPDVIICHQLLTSQFDVFLKRMRELRLRDWWQLGRLVQRRPLQDFRSHMQASGRGLNPALARQIFAGRLLCDTEEAAREYLHKEKDYGLRVLCRALLGSYKSAATGSDGEWSAQAMRSVYREAKHLVGAIDSCLEDAKLSFLLADRLAVIPLTNELASICGYPWGKTMLGNRAERIEYLLLHEIHRSGKYVAPDRSSGQRASIRPKRPSFDPTAQASADKRLDAARTPSSTQRGASTPTTTEGSALELASSAKRRKPAYQGGYVLEPKRGLYGTCVLQLDFSSLYPSIIQEYNIDFTTVTLDSEGNALLPKHSNELGILPTVLRRLVQRRRQVREAARNESSPVRQQQLHTRQLALKLTANALYGCLGYVHSRFHIRELAELITRTGRETLERTVELAEQVLLRKLDDLVAASNVPDRASGVQPRVIYGDTDSIFIDSGIPFSSDSVQRIMELGHAIRREVNKQYHTLEIEIEALYVRMLLLNKKKYAALKYQIDTGSFSKEVKGIEVVRHDWCALVAAAGNFALDQILDPTCVATEAKDRICKYLSELATRMRQGRVDLDQFVITKQLTHDPDAYDDAAIQPHVQVALRRRERGYVVAAGTFIQYVVCREPCDTRLRRGEAIDGARAPIDTVARRACHPDEYREAQGMLHLDIDWYLENQLHAVLRRITESVPGLDAAALACCLGLNAQPFLRARIMADQMTPGSTASSQDQRRKLLVEDLFGALSDPLVVPFTAQCPACDQRFPIDFRFEGEHIRPAIHIDRCPRPACGAVIPVTVLKQQLIVFIRHVIRRYYTSPELLRGHACRAADDDWLAHQDSDVTSFPLSSESLLQEGISEREYGERTLYAQLERLQLALGKNSDDPDAEKPSGGSASTAAVALQALVQSYLDACAYQYVELRALFS</sequence>
<feature type="region of interest" description="Disordered" evidence="6">
    <location>
        <begin position="1"/>
        <end position="39"/>
    </location>
</feature>
<dbReference type="Pfam" id="PF00136">
    <property type="entry name" value="DNA_pol_B"/>
    <property type="match status" value="1"/>
</dbReference>
<dbReference type="OrthoDB" id="6755010at2759"/>
<dbReference type="Gene3D" id="3.90.1600.10">
    <property type="entry name" value="Palm domain of DNA polymerase"/>
    <property type="match status" value="1"/>
</dbReference>
<evidence type="ECO:0000259" key="7">
    <source>
        <dbReference type="Pfam" id="PF00136"/>
    </source>
</evidence>
<dbReference type="InterPro" id="IPR006172">
    <property type="entry name" value="DNA-dir_DNA_pol_B"/>
</dbReference>
<dbReference type="InterPro" id="IPR042087">
    <property type="entry name" value="DNA_pol_B_thumb"/>
</dbReference>
<dbReference type="HOGENOM" id="CLU_001718_0_0_1"/>
<gene>
    <name evidence="11" type="ORF">CYME_CMI176C</name>
</gene>
<name>M1V7S7_CYAM1</name>
<evidence type="ECO:0000256" key="5">
    <source>
        <dbReference type="RuleBase" id="RU000442"/>
    </source>
</evidence>
<feature type="compositionally biased region" description="Basic and acidic residues" evidence="6">
    <location>
        <begin position="14"/>
        <end position="31"/>
    </location>
</feature>
<evidence type="ECO:0000256" key="2">
    <source>
        <dbReference type="ARBA" id="ARBA00022679"/>
    </source>
</evidence>
<dbReference type="OMA" id="MTKMNVG"/>
<dbReference type="EMBL" id="AP006491">
    <property type="protein sequence ID" value="BAM80054.1"/>
    <property type="molecule type" value="Genomic_DNA"/>
</dbReference>
<dbReference type="GO" id="GO:0003688">
    <property type="term" value="F:DNA replication origin binding"/>
    <property type="evidence" value="ECO:0007669"/>
    <property type="project" value="TreeGrafter"/>
</dbReference>
<dbReference type="eggNOG" id="KOG0970">
    <property type="taxonomic scope" value="Eukaryota"/>
</dbReference>
<dbReference type="PANTHER" id="PTHR45861">
    <property type="entry name" value="DNA POLYMERASE ALPHA CATALYTIC SUBUNIT"/>
    <property type="match status" value="1"/>
</dbReference>
<dbReference type="Pfam" id="PF12254">
    <property type="entry name" value="DNA_pol_alpha_N"/>
    <property type="match status" value="1"/>
</dbReference>
<dbReference type="GO" id="GO:0003697">
    <property type="term" value="F:single-stranded DNA binding"/>
    <property type="evidence" value="ECO:0007669"/>
    <property type="project" value="TreeGrafter"/>
</dbReference>
<comment type="catalytic activity">
    <reaction evidence="5">
        <text>DNA(n) + a 2'-deoxyribonucleoside 5'-triphosphate = DNA(n+1) + diphosphate</text>
        <dbReference type="Rhea" id="RHEA:22508"/>
        <dbReference type="Rhea" id="RHEA-COMP:17339"/>
        <dbReference type="Rhea" id="RHEA-COMP:17340"/>
        <dbReference type="ChEBI" id="CHEBI:33019"/>
        <dbReference type="ChEBI" id="CHEBI:61560"/>
        <dbReference type="ChEBI" id="CHEBI:173112"/>
        <dbReference type="EC" id="2.7.7.7"/>
    </reaction>
</comment>
<evidence type="ECO:0000256" key="3">
    <source>
        <dbReference type="ARBA" id="ARBA00022695"/>
    </source>
</evidence>
<dbReference type="Pfam" id="PF08996">
    <property type="entry name" value="zf-DNA_Pol"/>
    <property type="match status" value="1"/>
</dbReference>
<dbReference type="GO" id="GO:0006272">
    <property type="term" value="P:leading strand elongation"/>
    <property type="evidence" value="ECO:0007669"/>
    <property type="project" value="TreeGrafter"/>
</dbReference>
<dbReference type="EC" id="2.7.7.7" evidence="5"/>
<dbReference type="InterPro" id="IPR006133">
    <property type="entry name" value="DNA-dir_DNA_pol_B_exonuc"/>
</dbReference>
<keyword evidence="12" id="KW-1185">Reference proteome</keyword>
<dbReference type="GO" id="GO:1902975">
    <property type="term" value="P:mitotic DNA replication initiation"/>
    <property type="evidence" value="ECO:0007669"/>
    <property type="project" value="TreeGrafter"/>
</dbReference>
<dbReference type="RefSeq" id="XP_005536340.1">
    <property type="nucleotide sequence ID" value="XM_005536283.1"/>
</dbReference>
<dbReference type="Gene3D" id="6.10.10.100">
    <property type="match status" value="1"/>
</dbReference>
<feature type="region of interest" description="Disordered" evidence="6">
    <location>
        <begin position="814"/>
        <end position="876"/>
    </location>
</feature>
<dbReference type="PRINTS" id="PR00106">
    <property type="entry name" value="DNAPOLB"/>
</dbReference>
<dbReference type="GO" id="GO:0006273">
    <property type="term" value="P:lagging strand elongation"/>
    <property type="evidence" value="ECO:0007669"/>
    <property type="project" value="TreeGrafter"/>
</dbReference>
<dbReference type="Gene3D" id="1.10.287.690">
    <property type="entry name" value="Helix hairpin bin"/>
    <property type="match status" value="1"/>
</dbReference>
<feature type="compositionally biased region" description="Polar residues" evidence="6">
    <location>
        <begin position="201"/>
        <end position="210"/>
    </location>
</feature>
<dbReference type="SUPFAM" id="SSF56672">
    <property type="entry name" value="DNA/RNA polymerases"/>
    <property type="match status" value="1"/>
</dbReference>
<dbReference type="STRING" id="280699.M1V7S7"/>
<dbReference type="Proteomes" id="UP000007014">
    <property type="component" value="Chromosome 9"/>
</dbReference>
<dbReference type="InterPro" id="IPR043502">
    <property type="entry name" value="DNA/RNA_pol_sf"/>
</dbReference>
<keyword evidence="5" id="KW-0235">DNA replication</keyword>
<dbReference type="InterPro" id="IPR012337">
    <property type="entry name" value="RNaseH-like_sf"/>
</dbReference>
<feature type="region of interest" description="Disordered" evidence="6">
    <location>
        <begin position="68"/>
        <end position="113"/>
    </location>
</feature>
<evidence type="ECO:0000313" key="12">
    <source>
        <dbReference type="Proteomes" id="UP000007014"/>
    </source>
</evidence>
<dbReference type="GO" id="GO:0005658">
    <property type="term" value="C:alpha DNA polymerase:primase complex"/>
    <property type="evidence" value="ECO:0007669"/>
    <property type="project" value="TreeGrafter"/>
</dbReference>
<dbReference type="SMART" id="SM00486">
    <property type="entry name" value="POLBc"/>
    <property type="match status" value="1"/>
</dbReference>
<dbReference type="SUPFAM" id="SSF53098">
    <property type="entry name" value="Ribonuclease H-like"/>
    <property type="match status" value="1"/>
</dbReference>
<dbReference type="Gramene" id="CMI176CT">
    <property type="protein sequence ID" value="CMI176CT"/>
    <property type="gene ID" value="CMI176C"/>
</dbReference>
<keyword evidence="4 5" id="KW-0239">DNA-directed DNA polymerase</keyword>
<dbReference type="PROSITE" id="PS00116">
    <property type="entry name" value="DNA_POLYMERASE_B"/>
    <property type="match status" value="1"/>
</dbReference>
<dbReference type="InterPro" id="IPR036397">
    <property type="entry name" value="RNaseH_sf"/>
</dbReference>
<keyword evidence="3 5" id="KW-0548">Nucleotidyltransferase</keyword>
<feature type="region of interest" description="Disordered" evidence="6">
    <location>
        <begin position="183"/>
        <end position="257"/>
    </location>
</feature>
<dbReference type="GO" id="GO:0003887">
    <property type="term" value="F:DNA-directed DNA polymerase activity"/>
    <property type="evidence" value="ECO:0007669"/>
    <property type="project" value="UniProtKB-KW"/>
</dbReference>
<comment type="similarity">
    <text evidence="1 5">Belongs to the DNA polymerase type-B family.</text>
</comment>
<evidence type="ECO:0000256" key="1">
    <source>
        <dbReference type="ARBA" id="ARBA00005755"/>
    </source>
</evidence>
<dbReference type="Gene3D" id="3.30.70.2820">
    <property type="match status" value="1"/>
</dbReference>
<feature type="compositionally biased region" description="Acidic residues" evidence="6">
    <location>
        <begin position="76"/>
        <end position="89"/>
    </location>
</feature>
<reference evidence="11 12" key="1">
    <citation type="journal article" date="2004" name="Nature">
        <title>Genome sequence of the ultrasmall unicellular red alga Cyanidioschyzon merolae 10D.</title>
        <authorList>
            <person name="Matsuzaki M."/>
            <person name="Misumi O."/>
            <person name="Shin-i T."/>
            <person name="Maruyama S."/>
            <person name="Takahara M."/>
            <person name="Miyagishima S."/>
            <person name="Mori T."/>
            <person name="Nishida K."/>
            <person name="Yagisawa F."/>
            <person name="Nishida K."/>
            <person name="Yoshida Y."/>
            <person name="Nishimura Y."/>
            <person name="Nakao S."/>
            <person name="Kobayashi T."/>
            <person name="Momoyama Y."/>
            <person name="Higashiyama T."/>
            <person name="Minoda A."/>
            <person name="Sano M."/>
            <person name="Nomoto H."/>
            <person name="Oishi K."/>
            <person name="Hayashi H."/>
            <person name="Ohta F."/>
            <person name="Nishizaka S."/>
            <person name="Haga S."/>
            <person name="Miura S."/>
            <person name="Morishita T."/>
            <person name="Kabeya Y."/>
            <person name="Terasawa K."/>
            <person name="Suzuki Y."/>
            <person name="Ishii Y."/>
            <person name="Asakawa S."/>
            <person name="Takano H."/>
            <person name="Ohta N."/>
            <person name="Kuroiwa H."/>
            <person name="Tanaka K."/>
            <person name="Shimizu N."/>
            <person name="Sugano S."/>
            <person name="Sato N."/>
            <person name="Nozaki H."/>
            <person name="Ogasawara N."/>
            <person name="Kohara Y."/>
            <person name="Kuroiwa T."/>
        </authorList>
    </citation>
    <scope>NUCLEOTIDE SEQUENCE [LARGE SCALE GENOMIC DNA]</scope>
    <source>
        <strain evidence="11 12">10D</strain>
    </source>
</reference>
<evidence type="ECO:0000259" key="9">
    <source>
        <dbReference type="Pfam" id="PF08996"/>
    </source>
</evidence>
<reference evidence="11 12" key="2">
    <citation type="journal article" date="2007" name="BMC Biol.">
        <title>A 100%-complete sequence reveals unusually simple genomic features in the hot-spring red alga Cyanidioschyzon merolae.</title>
        <authorList>
            <person name="Nozaki H."/>
            <person name="Takano H."/>
            <person name="Misumi O."/>
            <person name="Terasawa K."/>
            <person name="Matsuzaki M."/>
            <person name="Maruyama S."/>
            <person name="Nishida K."/>
            <person name="Yagisawa F."/>
            <person name="Yoshida Y."/>
            <person name="Fujiwara T."/>
            <person name="Takio S."/>
            <person name="Tamura K."/>
            <person name="Chung S.J."/>
            <person name="Nakamura S."/>
            <person name="Kuroiwa H."/>
            <person name="Tanaka K."/>
            <person name="Sato N."/>
            <person name="Kuroiwa T."/>
        </authorList>
    </citation>
    <scope>NUCLEOTIDE SEQUENCE [LARGE SCALE GENOMIC DNA]</scope>
    <source>
        <strain evidence="11 12">10D</strain>
    </source>
</reference>
<dbReference type="GeneID" id="16993724"/>
<dbReference type="Gene3D" id="1.10.3200.20">
    <property type="entry name" value="DNA Polymerase alpha, zinc finger"/>
    <property type="match status" value="1"/>
</dbReference>
<dbReference type="Gene3D" id="3.30.420.10">
    <property type="entry name" value="Ribonuclease H-like superfamily/Ribonuclease H"/>
    <property type="match status" value="1"/>
</dbReference>
<dbReference type="Pfam" id="PF03104">
    <property type="entry name" value="DNA_pol_B_exo1"/>
    <property type="match status" value="1"/>
</dbReference>
<dbReference type="InterPro" id="IPR006134">
    <property type="entry name" value="DNA-dir_DNA_pol_B_multi_dom"/>
</dbReference>
<evidence type="ECO:0000259" key="10">
    <source>
        <dbReference type="Pfam" id="PF12254"/>
    </source>
</evidence>
<evidence type="ECO:0000313" key="11">
    <source>
        <dbReference type="EMBL" id="BAM80054.1"/>
    </source>
</evidence>
<dbReference type="GO" id="GO:0003682">
    <property type="term" value="F:chromatin binding"/>
    <property type="evidence" value="ECO:0007669"/>
    <property type="project" value="TreeGrafter"/>
</dbReference>
<evidence type="ECO:0000256" key="6">
    <source>
        <dbReference type="SAM" id="MobiDB-lite"/>
    </source>
</evidence>
<feature type="domain" description="DNA-directed DNA polymerase family B multifunctional" evidence="7">
    <location>
        <begin position="786"/>
        <end position="1295"/>
    </location>
</feature>
<dbReference type="InterPro" id="IPR024647">
    <property type="entry name" value="DNA_pol_a_cat_su_N"/>
</dbReference>
<dbReference type="Gene3D" id="1.10.132.60">
    <property type="entry name" value="DNA polymerase family B, C-terminal domain"/>
    <property type="match status" value="1"/>
</dbReference>
<organism evidence="11 12">
    <name type="scientific">Cyanidioschyzon merolae (strain NIES-3377 / 10D)</name>
    <name type="common">Unicellular red alga</name>
    <dbReference type="NCBI Taxonomy" id="280699"/>
    <lineage>
        <taxon>Eukaryota</taxon>
        <taxon>Rhodophyta</taxon>
        <taxon>Bangiophyceae</taxon>
        <taxon>Cyanidiales</taxon>
        <taxon>Cyanidiaceae</taxon>
        <taxon>Cyanidioschyzon</taxon>
    </lineage>
</organism>
<dbReference type="InterPro" id="IPR038256">
    <property type="entry name" value="Pol_alpha_znc_sf"/>
</dbReference>
<dbReference type="InterPro" id="IPR017964">
    <property type="entry name" value="DNA-dir_DNA_pol_B_CS"/>
</dbReference>
<feature type="compositionally biased region" description="Basic residues" evidence="6">
    <location>
        <begin position="95"/>
        <end position="104"/>
    </location>
</feature>
<feature type="compositionally biased region" description="Basic and acidic residues" evidence="6">
    <location>
        <begin position="235"/>
        <end position="248"/>
    </location>
</feature>
<feature type="domain" description="DNA polymerase alpha catalytic subunit N-terminal" evidence="10">
    <location>
        <begin position="16"/>
        <end position="68"/>
    </location>
</feature>
<feature type="domain" description="DNA-directed DNA polymerase family B exonuclease" evidence="8">
    <location>
        <begin position="467"/>
        <end position="712"/>
    </location>
</feature>
<evidence type="ECO:0000259" key="8">
    <source>
        <dbReference type="Pfam" id="PF03104"/>
    </source>
</evidence>
<dbReference type="KEGG" id="cme:CYME_CMI176C"/>
<evidence type="ECO:0000256" key="4">
    <source>
        <dbReference type="ARBA" id="ARBA00022932"/>
    </source>
</evidence>
<dbReference type="InterPro" id="IPR023211">
    <property type="entry name" value="DNA_pol_palm_dom_sf"/>
</dbReference>
<dbReference type="GO" id="GO:0000166">
    <property type="term" value="F:nucleotide binding"/>
    <property type="evidence" value="ECO:0007669"/>
    <property type="project" value="InterPro"/>
</dbReference>
<dbReference type="InterPro" id="IPR015088">
    <property type="entry name" value="Znf_DNA-dir_DNA_pol_B_alpha"/>
</dbReference>
<dbReference type="Gene3D" id="2.40.50.730">
    <property type="match status" value="1"/>
</dbReference>
<dbReference type="PANTHER" id="PTHR45861:SF1">
    <property type="entry name" value="DNA POLYMERASE ALPHA CATALYTIC SUBUNIT"/>
    <property type="match status" value="1"/>
</dbReference>
<keyword evidence="2 5" id="KW-0808">Transferase</keyword>
<accession>M1V7S7</accession>
<dbReference type="NCBIfam" id="TIGR00592">
    <property type="entry name" value="pol2"/>
    <property type="match status" value="1"/>
</dbReference>